<reference evidence="1 2" key="1">
    <citation type="submission" date="2017-11" db="EMBL/GenBank/DDBJ databases">
        <title>De novo assembly and phasing of dikaryotic genomes from two isolates of Puccinia coronata f. sp. avenae, the causal agent of oat crown rust.</title>
        <authorList>
            <person name="Miller M.E."/>
            <person name="Zhang Y."/>
            <person name="Omidvar V."/>
            <person name="Sperschneider J."/>
            <person name="Schwessinger B."/>
            <person name="Raley C."/>
            <person name="Palmer J.M."/>
            <person name="Garnica D."/>
            <person name="Upadhyaya N."/>
            <person name="Rathjen J."/>
            <person name="Taylor J.M."/>
            <person name="Park R.F."/>
            <person name="Dodds P.N."/>
            <person name="Hirsch C.D."/>
            <person name="Kianian S.F."/>
            <person name="Figueroa M."/>
        </authorList>
    </citation>
    <scope>NUCLEOTIDE SEQUENCE [LARGE SCALE GENOMIC DNA]</scope>
    <source>
        <strain evidence="1">12SD80</strain>
    </source>
</reference>
<dbReference type="AlphaFoldDB" id="A0A2N5U569"/>
<comment type="caution">
    <text evidence="1">The sequence shown here is derived from an EMBL/GenBank/DDBJ whole genome shotgun (WGS) entry which is preliminary data.</text>
</comment>
<gene>
    <name evidence="1" type="ORF">PCASD_20866</name>
</gene>
<proteinExistence type="predicted"/>
<evidence type="ECO:0000313" key="2">
    <source>
        <dbReference type="Proteomes" id="UP000235392"/>
    </source>
</evidence>
<accession>A0A2N5U569</accession>
<organism evidence="1 2">
    <name type="scientific">Puccinia coronata f. sp. avenae</name>
    <dbReference type="NCBI Taxonomy" id="200324"/>
    <lineage>
        <taxon>Eukaryota</taxon>
        <taxon>Fungi</taxon>
        <taxon>Dikarya</taxon>
        <taxon>Basidiomycota</taxon>
        <taxon>Pucciniomycotina</taxon>
        <taxon>Pucciniomycetes</taxon>
        <taxon>Pucciniales</taxon>
        <taxon>Pucciniaceae</taxon>
        <taxon>Puccinia</taxon>
    </lineage>
</organism>
<sequence>MSDEVGPPCSMGPQAARLDHLLVLEPLRTAQLISRSSGAVQQVVGPASRTARANHISDVLVRPVRTSWADMSDGSSVRQVSTCRTDLSNKFLHTPVCMMAGRSPTGCVAVKQFGGCNLLAKQFAACNLLAEQVAACKLLGKEVAACKLLAKQVASCYLLAEQVTAGNLLGEQLANCNLLSEQITAGNLLSKQVAA</sequence>
<dbReference type="Proteomes" id="UP000235392">
    <property type="component" value="Unassembled WGS sequence"/>
</dbReference>
<name>A0A2N5U569_9BASI</name>
<dbReference type="EMBL" id="PGCI01000233">
    <property type="protein sequence ID" value="PLW32872.1"/>
    <property type="molecule type" value="Genomic_DNA"/>
</dbReference>
<protein>
    <submittedName>
        <fullName evidence="1">Uncharacterized protein</fullName>
    </submittedName>
</protein>
<evidence type="ECO:0000313" key="1">
    <source>
        <dbReference type="EMBL" id="PLW32872.1"/>
    </source>
</evidence>